<dbReference type="EMBL" id="VIIS01001064">
    <property type="protein sequence ID" value="KAF0302419.1"/>
    <property type="molecule type" value="Genomic_DNA"/>
</dbReference>
<dbReference type="InterPro" id="IPR002110">
    <property type="entry name" value="Ankyrin_rpt"/>
</dbReference>
<feature type="compositionally biased region" description="Pro residues" evidence="4">
    <location>
        <begin position="731"/>
        <end position="751"/>
    </location>
</feature>
<keyword evidence="6" id="KW-1185">Reference proteome</keyword>
<dbReference type="Gene3D" id="1.25.40.20">
    <property type="entry name" value="Ankyrin repeat-containing domain"/>
    <property type="match status" value="3"/>
</dbReference>
<dbReference type="Pfam" id="PF00023">
    <property type="entry name" value="Ank"/>
    <property type="match status" value="1"/>
</dbReference>
<dbReference type="SUPFAM" id="SSF48403">
    <property type="entry name" value="Ankyrin repeat"/>
    <property type="match status" value="1"/>
</dbReference>
<feature type="repeat" description="ANK" evidence="3">
    <location>
        <begin position="250"/>
        <end position="282"/>
    </location>
</feature>
<feature type="compositionally biased region" description="Polar residues" evidence="4">
    <location>
        <begin position="798"/>
        <end position="820"/>
    </location>
</feature>
<organism evidence="5 6">
    <name type="scientific">Amphibalanus amphitrite</name>
    <name type="common">Striped barnacle</name>
    <name type="synonym">Balanus amphitrite</name>
    <dbReference type="NCBI Taxonomy" id="1232801"/>
    <lineage>
        <taxon>Eukaryota</taxon>
        <taxon>Metazoa</taxon>
        <taxon>Ecdysozoa</taxon>
        <taxon>Arthropoda</taxon>
        <taxon>Crustacea</taxon>
        <taxon>Multicrustacea</taxon>
        <taxon>Cirripedia</taxon>
        <taxon>Thoracica</taxon>
        <taxon>Thoracicalcarea</taxon>
        <taxon>Balanomorpha</taxon>
        <taxon>Balanoidea</taxon>
        <taxon>Balanidae</taxon>
        <taxon>Amphibalaninae</taxon>
        <taxon>Amphibalanus</taxon>
    </lineage>
</organism>
<feature type="compositionally biased region" description="Basic and acidic residues" evidence="4">
    <location>
        <begin position="20"/>
        <end position="31"/>
    </location>
</feature>
<feature type="compositionally biased region" description="Basic and acidic residues" evidence="4">
    <location>
        <begin position="42"/>
        <end position="58"/>
    </location>
</feature>
<feature type="compositionally biased region" description="Polar residues" evidence="4">
    <location>
        <begin position="1"/>
        <end position="12"/>
    </location>
</feature>
<dbReference type="PANTHER" id="PTHR24201">
    <property type="entry name" value="ANK_REP_REGION DOMAIN-CONTAINING PROTEIN"/>
    <property type="match status" value="1"/>
</dbReference>
<dbReference type="InterPro" id="IPR036770">
    <property type="entry name" value="Ankyrin_rpt-contain_sf"/>
</dbReference>
<feature type="compositionally biased region" description="Low complexity" evidence="4">
    <location>
        <begin position="641"/>
        <end position="651"/>
    </location>
</feature>
<dbReference type="OrthoDB" id="424503at2759"/>
<dbReference type="Proteomes" id="UP000440578">
    <property type="component" value="Unassembled WGS sequence"/>
</dbReference>
<evidence type="ECO:0000256" key="3">
    <source>
        <dbReference type="PROSITE-ProRule" id="PRU00023"/>
    </source>
</evidence>
<dbReference type="PANTHER" id="PTHR24201:SF13">
    <property type="entry name" value="ANKYRIN REPEAT DOMAIN-CONTAINING PROTEIN 6-LIKE"/>
    <property type="match status" value="1"/>
</dbReference>
<accession>A0A6A4WB45</accession>
<reference evidence="5 6" key="1">
    <citation type="submission" date="2019-07" db="EMBL/GenBank/DDBJ databases">
        <title>Draft genome assembly of a fouling barnacle, Amphibalanus amphitrite (Darwin, 1854): The first reference genome for Thecostraca.</title>
        <authorList>
            <person name="Kim W."/>
        </authorList>
    </citation>
    <scope>NUCLEOTIDE SEQUENCE [LARGE SCALE GENOMIC DNA]</scope>
    <source>
        <strain evidence="5">SNU_AA5</strain>
        <tissue evidence="5">Soma without cirri and trophi</tissue>
    </source>
</reference>
<feature type="region of interest" description="Disordered" evidence="4">
    <location>
        <begin position="610"/>
        <end position="671"/>
    </location>
</feature>
<feature type="repeat" description="ANK" evidence="3">
    <location>
        <begin position="217"/>
        <end position="249"/>
    </location>
</feature>
<dbReference type="Pfam" id="PF12796">
    <property type="entry name" value="Ank_2"/>
    <property type="match status" value="2"/>
</dbReference>
<evidence type="ECO:0000256" key="4">
    <source>
        <dbReference type="SAM" id="MobiDB-lite"/>
    </source>
</evidence>
<comment type="caution">
    <text evidence="5">The sequence shown here is derived from an EMBL/GenBank/DDBJ whole genome shotgun (WGS) entry which is preliminary data.</text>
</comment>
<feature type="compositionally biased region" description="Basic and acidic residues" evidence="4">
    <location>
        <begin position="377"/>
        <end position="386"/>
    </location>
</feature>
<feature type="repeat" description="ANK" evidence="3">
    <location>
        <begin position="283"/>
        <end position="315"/>
    </location>
</feature>
<proteinExistence type="predicted"/>
<dbReference type="PROSITE" id="PS50088">
    <property type="entry name" value="ANK_REPEAT"/>
    <property type="match status" value="5"/>
</dbReference>
<sequence>MTGRSSANGGQRRQQRHKYHDWQELLERPGATEDATGAARLRGSEPPERPAHAGRDSDTSAYDIPPRVLRPTKPLTASGWREEAPPPENIYETPRQAEPPPPTHRSPSPVYADVQPRRSGVRASGEARSAAPGRPSAEEAPAAICQESETSSGEEEGREDTTDGTPGREALRDGSELWAGNESGHTPLQRAAAEGHVQVVQQLIQKGVTVDHQDEVNGNTALHEAAWKGYSQSVDALLRARANMYLRNRGGFTALHLACQNGHNQTCRLLLLAGCSPDISNSYGDTPLHTSARYGHAGVMRILISGDASLSEQNKNGDTALHIAAAMGRRKLTRILLDGGVDYNLRNKSALQIALRKEHVEIVEMISNPPEVTRLSTKREEKRAKPESGSSSKEGSGKHIDKKKKSSKVHFEPKKSSKTKKPSPKWSPYGCFYPPDMTEFPQPRLDTLPKDPLGKGEQYYLDLSGNIRKGPVGEGYTCYCAPFFRHVEDKLDKDKHELIHHIDLTHGKLDKKIASLEKRTRTQLTGINELMRERFSRERAECANRAERVALRTRTELERRQGVQLRGVKDDLTAYLEGKFTQLGVRDGVLRASARHLHKARSEELLTDISDDDDLESGGSRRRRGRPARAAAALRQEDSTETAPSEPAAASPRHHPLPLRPGDTQDGYGARPKHGAVLEVRNAHLRAGAEPWPGGARVPPGYVGYPAGATEPGGPYSPLAYNNPGYVQYEPLPPGAPAPGPGAVPGRPPPGRQFRPLELEETTDQHNDSGYSTKIYGSSQGPSPALSGVPEDEAHLHPSTQLHHTSQPSPSHSGRTVTPDQSGGHSQSPSPAHHPAPLSLPPGQTGLHPGQTAPYPGQTAPHPGQTAPYPGQTALHPGQTGLHLGQTAPHPGQTALHPGQNGLHPAPNGLHPAPNGLHPAPNGVHRGAGGPPGAHPAGRLSLGPRIQALQTHLARITEDMSGLEQALDPPGIKSSLV</sequence>
<name>A0A6A4WB45_AMPAM</name>
<feature type="region of interest" description="Disordered" evidence="4">
    <location>
        <begin position="1"/>
        <end position="172"/>
    </location>
</feature>
<evidence type="ECO:0000313" key="6">
    <source>
        <dbReference type="Proteomes" id="UP000440578"/>
    </source>
</evidence>
<feature type="compositionally biased region" description="Basic and acidic residues" evidence="4">
    <location>
        <begin position="755"/>
        <end position="767"/>
    </location>
</feature>
<evidence type="ECO:0000313" key="5">
    <source>
        <dbReference type="EMBL" id="KAF0302419.1"/>
    </source>
</evidence>
<dbReference type="SMART" id="SM00248">
    <property type="entry name" value="ANK"/>
    <property type="match status" value="6"/>
</dbReference>
<gene>
    <name evidence="5" type="primary">ANKRD6_1</name>
    <name evidence="5" type="ORF">FJT64_025496</name>
</gene>
<feature type="repeat" description="ANK" evidence="3">
    <location>
        <begin position="183"/>
        <end position="215"/>
    </location>
</feature>
<feature type="region of interest" description="Disordered" evidence="4">
    <location>
        <begin position="373"/>
        <end position="428"/>
    </location>
</feature>
<feature type="region of interest" description="Disordered" evidence="4">
    <location>
        <begin position="730"/>
        <end position="941"/>
    </location>
</feature>
<feature type="compositionally biased region" description="Polar residues" evidence="4">
    <location>
        <begin position="768"/>
        <end position="782"/>
    </location>
</feature>
<dbReference type="AlphaFoldDB" id="A0A6A4WB45"/>
<keyword evidence="2 3" id="KW-0040">ANK repeat</keyword>
<keyword evidence="1" id="KW-0677">Repeat</keyword>
<dbReference type="PROSITE" id="PS50297">
    <property type="entry name" value="ANK_REP_REGION"/>
    <property type="match status" value="5"/>
</dbReference>
<dbReference type="InterPro" id="IPR050776">
    <property type="entry name" value="Ank_Repeat/CDKN_Inhibitor"/>
</dbReference>
<feature type="compositionally biased region" description="Low complexity" evidence="4">
    <location>
        <begin position="821"/>
        <end position="831"/>
    </location>
</feature>
<evidence type="ECO:0000256" key="1">
    <source>
        <dbReference type="ARBA" id="ARBA00022737"/>
    </source>
</evidence>
<evidence type="ECO:0000256" key="2">
    <source>
        <dbReference type="ARBA" id="ARBA00023043"/>
    </source>
</evidence>
<feature type="repeat" description="ANK" evidence="3">
    <location>
        <begin position="316"/>
        <end position="348"/>
    </location>
</feature>
<protein>
    <submittedName>
        <fullName evidence="5">Ankyrin repeat domain-containing protein 6</fullName>
    </submittedName>
</protein>